<dbReference type="AlphaFoldDB" id="A0A292Q6W2"/>
<name>A0A292Q6W2_9PEZI</name>
<keyword evidence="2" id="KW-1185">Reference proteome</keyword>
<accession>A0A292Q6W2</accession>
<organism evidence="1 2">
    <name type="scientific">Tuber aestivum</name>
    <name type="common">summer truffle</name>
    <dbReference type="NCBI Taxonomy" id="59557"/>
    <lineage>
        <taxon>Eukaryota</taxon>
        <taxon>Fungi</taxon>
        <taxon>Dikarya</taxon>
        <taxon>Ascomycota</taxon>
        <taxon>Pezizomycotina</taxon>
        <taxon>Pezizomycetes</taxon>
        <taxon>Pezizales</taxon>
        <taxon>Tuberaceae</taxon>
        <taxon>Tuber</taxon>
    </lineage>
</organism>
<proteinExistence type="predicted"/>
<dbReference type="Proteomes" id="UP001412239">
    <property type="component" value="Unassembled WGS sequence"/>
</dbReference>
<protein>
    <submittedName>
        <fullName evidence="1">Uncharacterized protein</fullName>
    </submittedName>
</protein>
<gene>
    <name evidence="1" type="ORF">GSTUAT00001209001</name>
</gene>
<reference evidence="1" key="1">
    <citation type="submission" date="2015-10" db="EMBL/GenBank/DDBJ databases">
        <authorList>
            <person name="Regsiter A."/>
            <person name="william w."/>
        </authorList>
    </citation>
    <scope>NUCLEOTIDE SEQUENCE</scope>
    <source>
        <strain evidence="1">Montdore</strain>
    </source>
</reference>
<dbReference type="EMBL" id="LN890956">
    <property type="protein sequence ID" value="CUS14685.1"/>
    <property type="molecule type" value="Genomic_DNA"/>
</dbReference>
<evidence type="ECO:0000313" key="1">
    <source>
        <dbReference type="EMBL" id="CUS14685.1"/>
    </source>
</evidence>
<evidence type="ECO:0000313" key="2">
    <source>
        <dbReference type="Proteomes" id="UP001412239"/>
    </source>
</evidence>
<sequence>MFGLELIMPRHIWGSNSAAAGFGRRVVRNSRLEGSASDGAIHSLSEGERVRFIEVMWSARLGST</sequence>